<dbReference type="InterPro" id="IPR008160">
    <property type="entry name" value="Collagen"/>
</dbReference>
<feature type="compositionally biased region" description="Pro residues" evidence="1">
    <location>
        <begin position="462"/>
        <end position="471"/>
    </location>
</feature>
<feature type="transmembrane region" description="Helical" evidence="2">
    <location>
        <begin position="175"/>
        <end position="199"/>
    </location>
</feature>
<feature type="compositionally biased region" description="Polar residues" evidence="1">
    <location>
        <begin position="1"/>
        <end position="19"/>
    </location>
</feature>
<feature type="region of interest" description="Disordered" evidence="1">
    <location>
        <begin position="113"/>
        <end position="146"/>
    </location>
</feature>
<keyword evidence="2" id="KW-0812">Transmembrane</keyword>
<keyword evidence="2" id="KW-1133">Transmembrane helix</keyword>
<evidence type="ECO:0000313" key="3">
    <source>
        <dbReference type="EnsemblMetazoa" id="PPA01614.1"/>
    </source>
</evidence>
<feature type="compositionally biased region" description="Low complexity" evidence="1">
    <location>
        <begin position="350"/>
        <end position="373"/>
    </location>
</feature>
<keyword evidence="4" id="KW-1185">Reference proteome</keyword>
<keyword evidence="2" id="KW-0472">Membrane</keyword>
<reference evidence="3" key="2">
    <citation type="submission" date="2022-06" db="UniProtKB">
        <authorList>
            <consortium name="EnsemblMetazoa"/>
        </authorList>
    </citation>
    <scope>IDENTIFICATION</scope>
    <source>
        <strain evidence="3">PS312</strain>
    </source>
</reference>
<name>A0A2A6BHG5_PRIPA</name>
<accession>A0A8R1Y5K1</accession>
<sequence>MDPSLASTHYAESNHVSTQTRRKALRSVTVQIIPASSSSRSRPRSKRSLQVPSPIQEEDTVPTASKEGPNRTPEETSSPSFPAAAAFKDLVFGIVRDKIPLLGAVLAGQDSQATNASAAQETPILPRQPPPDGTDGTSGAPTGTTQQDWYQRWLETMGLMADQMRERELRWTRRVIFIASLFSLLSLVMICACPPLIIYKLMRMRSELAPLVHNCIVHSVLFHHHFHHEYDDDKRTMRDTVERMISSSRSRRGTLIDVDDLISHLQSGALRGRELRLDSLQNPPEQQFTVLNQGLPYSIGVMNSGYEPDGTLAYPYPGQQSTLYQPDFGQSVYSTPQPPNPVAELCCSYTTGPPGAQGQPGQPGQPGTSYPSSGRPPTTPLFYPTQQTTVSSCPPCQVVPGPPGPPGPKGVPGFANVVTVKGPPGPPGSYGPRGPTGPPGPPGPADPGRVIEIEVTGSEGPPGQPGPPGVPGKPGRPGRRGKNGHKGPEGACGRHGTPGNPGRNGLQGAVGKPGRNGVCACKTQSIKQISTDDYGETQQYSSESEQSYGGYRSFRDHKRAAATKFPTLHDDTKPIVQFVLPDGRFDP</sequence>
<protein>
    <submittedName>
        <fullName evidence="3">Collagen</fullName>
    </submittedName>
</protein>
<reference evidence="4" key="1">
    <citation type="journal article" date="2008" name="Nat. Genet.">
        <title>The Pristionchus pacificus genome provides a unique perspective on nematode lifestyle and parasitism.</title>
        <authorList>
            <person name="Dieterich C."/>
            <person name="Clifton S.W."/>
            <person name="Schuster L.N."/>
            <person name="Chinwalla A."/>
            <person name="Delehaunty K."/>
            <person name="Dinkelacker I."/>
            <person name="Fulton L."/>
            <person name="Fulton R."/>
            <person name="Godfrey J."/>
            <person name="Minx P."/>
            <person name="Mitreva M."/>
            <person name="Roeseler W."/>
            <person name="Tian H."/>
            <person name="Witte H."/>
            <person name="Yang S.P."/>
            <person name="Wilson R.K."/>
            <person name="Sommer R.J."/>
        </authorList>
    </citation>
    <scope>NUCLEOTIDE SEQUENCE [LARGE SCALE GENOMIC DNA]</scope>
    <source>
        <strain evidence="4">PS312</strain>
    </source>
</reference>
<dbReference type="Pfam" id="PF01391">
    <property type="entry name" value="Collagen"/>
    <property type="match status" value="1"/>
</dbReference>
<evidence type="ECO:0000256" key="1">
    <source>
        <dbReference type="SAM" id="MobiDB-lite"/>
    </source>
</evidence>
<dbReference type="EnsemblMetazoa" id="PPA01614.1">
    <property type="protein sequence ID" value="PPA01614.1"/>
    <property type="gene ID" value="WBGene00091168"/>
</dbReference>
<dbReference type="PANTHER" id="PTHR24637">
    <property type="entry name" value="COLLAGEN"/>
    <property type="match status" value="1"/>
</dbReference>
<feature type="region of interest" description="Disordered" evidence="1">
    <location>
        <begin position="344"/>
        <end position="515"/>
    </location>
</feature>
<dbReference type="AlphaFoldDB" id="A0A2A6BHG5"/>
<feature type="compositionally biased region" description="Basic residues" evidence="1">
    <location>
        <begin position="476"/>
        <end position="485"/>
    </location>
</feature>
<feature type="compositionally biased region" description="Pro residues" evidence="1">
    <location>
        <begin position="423"/>
        <end position="445"/>
    </location>
</feature>
<proteinExistence type="predicted"/>
<evidence type="ECO:0000313" key="4">
    <source>
        <dbReference type="Proteomes" id="UP000005239"/>
    </source>
</evidence>
<feature type="compositionally biased region" description="Pro residues" evidence="1">
    <location>
        <begin position="400"/>
        <end position="409"/>
    </location>
</feature>
<feature type="region of interest" description="Disordered" evidence="1">
    <location>
        <begin position="1"/>
        <end position="81"/>
    </location>
</feature>
<gene>
    <name evidence="3" type="primary">WBGene00091168</name>
</gene>
<dbReference type="Proteomes" id="UP000005239">
    <property type="component" value="Unassembled WGS sequence"/>
</dbReference>
<organism evidence="3 4">
    <name type="scientific">Pristionchus pacificus</name>
    <name type="common">Parasitic nematode worm</name>
    <dbReference type="NCBI Taxonomy" id="54126"/>
    <lineage>
        <taxon>Eukaryota</taxon>
        <taxon>Metazoa</taxon>
        <taxon>Ecdysozoa</taxon>
        <taxon>Nematoda</taxon>
        <taxon>Chromadorea</taxon>
        <taxon>Rhabditida</taxon>
        <taxon>Rhabditina</taxon>
        <taxon>Diplogasteromorpha</taxon>
        <taxon>Diplogasteroidea</taxon>
        <taxon>Neodiplogasteridae</taxon>
        <taxon>Pristionchus</taxon>
    </lineage>
</organism>
<evidence type="ECO:0000256" key="2">
    <source>
        <dbReference type="SAM" id="Phobius"/>
    </source>
</evidence>
<feature type="compositionally biased region" description="Polar residues" evidence="1">
    <location>
        <begin position="135"/>
        <end position="146"/>
    </location>
</feature>
<dbReference type="PANTHER" id="PTHR24637:SF423">
    <property type="entry name" value="NEMATODE CUTICLE COLLAGEN N-TERMINAL DOMAIN-CONTAINING PROTEIN"/>
    <property type="match status" value="1"/>
</dbReference>
<accession>A0A2A6BHG5</accession>